<evidence type="ECO:0000313" key="5">
    <source>
        <dbReference type="Proteomes" id="UP001058974"/>
    </source>
</evidence>
<keyword evidence="5" id="KW-1185">Reference proteome</keyword>
<keyword evidence="1" id="KW-0862">Zinc</keyword>
<feature type="compositionally biased region" description="Basic and acidic residues" evidence="2">
    <location>
        <begin position="620"/>
        <end position="642"/>
    </location>
</feature>
<evidence type="ECO:0000256" key="2">
    <source>
        <dbReference type="SAM" id="MobiDB-lite"/>
    </source>
</evidence>
<dbReference type="PANTHER" id="PTHR36886">
    <property type="entry name" value="PROTEIN FRIGIDA-ESSENTIAL 1"/>
    <property type="match status" value="1"/>
</dbReference>
<comment type="caution">
    <text evidence="4">The sequence shown here is derived from an EMBL/GenBank/DDBJ whole genome shotgun (WGS) entry which is preliminary data.</text>
</comment>
<dbReference type="PROSITE" id="PS50103">
    <property type="entry name" value="ZF_C3H1"/>
    <property type="match status" value="1"/>
</dbReference>
<feature type="compositionally biased region" description="Polar residues" evidence="2">
    <location>
        <begin position="1203"/>
        <end position="1218"/>
    </location>
</feature>
<dbReference type="Gramene" id="Psat01G0354500-T1">
    <property type="protein sequence ID" value="KAI5445351.1"/>
    <property type="gene ID" value="KIW84_013545"/>
</dbReference>
<dbReference type="InterPro" id="IPR052650">
    <property type="entry name" value="Zinc_finger_CCCH"/>
</dbReference>
<feature type="compositionally biased region" description="Polar residues" evidence="2">
    <location>
        <begin position="70"/>
        <end position="80"/>
    </location>
</feature>
<dbReference type="Proteomes" id="UP001058974">
    <property type="component" value="Chromosome 1"/>
</dbReference>
<proteinExistence type="predicted"/>
<feature type="region of interest" description="Disordered" evidence="2">
    <location>
        <begin position="958"/>
        <end position="1026"/>
    </location>
</feature>
<feature type="compositionally biased region" description="Polar residues" evidence="2">
    <location>
        <begin position="88"/>
        <end position="104"/>
    </location>
</feature>
<sequence>MYNQGNHGRSSGQGSIPPPPPVLLPPPPPPPLGYQQALPPPPPPSHFQHFVPPPPPAVPHVYLHGPPTVPNTGPSYSIPSQMHHGNGMAQQTFSTIGQNSQHSPNLGVHSHTISPPVPPPIGHSHQETSWAPRPPSRVLPPPPSSSQGQILHNHHLPPPPPPPFHAPSPGGVYGHSTVGNYHHMPSVAPPPSLPPLPRSPPPALPSPPPPAPLMASTSSQAACTNDPCSTEVPSFEPKALNSVEGFVASGPSDTVPVHNSDNEANQDAGNCGDVALVSLRDELLPTKSVVLDLPPPLPHPAEENTVSADSDMEMEDDITLSDKDQGSTYATEGITQPHDRVDEVFSINEKIQRMQSSTQDEPAKGILSSGVSCFGSTGVSKQNEGLGPSSDVEPMKSARSATKVLSPLNDSIELAESLPITGSGRLEAPLDKGFIRNGASDHGEATDPNRDSEQLMRIDSPIRLLQNYASDETSDNEDDGCTEDANNVFTVSTGADSCVPDAFKDSKSNLETGIGLKSPSYTQKATGLLSKSSQNNSEISPCLVQVPDVTGKRSVSRISDGCVAPNLENQVSVNFSSSIEALQGEDRLGDNGLDIDSSKSGPAEQNCEKETSKFEPTVLKVDEFGRHIKEGASDSGSDESRSRRTKRINKRDRSRSHSRSRSPIDRRSRRRRRSPRRRKDKRSLSRSWSPRRRRSRSRSPILRRSGDIHGENVRRDKDQCFDFLRRKCYRGALCRFAHHESDRSATSRRSRNKHDLEFDSREKSSRVNEEVKSISSKVSDYEHDGVRNQDTDLHRNITGQEVVKRKEDSEGRTVVSTTFGIDGLSVNSIPSSEGVREVSPKVHETLVVGEKPKTSIHESDRFQNALSSHQQHLVDVFQPEALSHADASKPSGGTSKDVFPSEDGSFVQQLQSNVSVEVPEHSGGTSKDVLLSDDGSFVQHLPSNVSVGVPEHSGYPSQLLNVGGATGLSSDKRSANEVSGSEPLPFTLPSTQLHSATSSVGPCVASEQPSLHPQSSKELPPQSVSSVQIPLHTYPLPAFAGSHFQSENAVHAPQIPRQYGVVQQNALFPFQSPYPPPLQTPNSHFSVPPHSSWTSLPPPPPPQAVYNSSSNLGVVKSFISSEFNQNQLHSRTDYVSQTSLIPGLPSNSQNSKFEDQAYPPMQDHLQTFVRTEPLSPKHLHQGHPAYQSLSSSTSFGGLHHQPKQFSWESDVNRPQPSLGSRLPPEGHFSTSSQIHPLAQQQQSVHNFQYTSSDVNLTGPGGTATVSRYPPDIPDSNHSTSLPAFGASRVSAHYNPYASTFEQPLSSKFSSSFLRQENDIVYGKNYGPSRYREGDSAGSRHTASPKPAGAVDRILPGSGEQYDPLFDSIEPSSSLKKFDFEQKQEVTGESNFSLRPKSSHMSLDAKEKKHEKVGAVASTSSLNNDEYGETADAEVGVVDNESLSNDVDVANMSPEEDEINQTKSPGKRKKSKDSRSMKLFKVSIANFVKEVLKPSWRQGNMSKVAFKTIVKKTVDKVSGAMKGHRIPKSQEKISQYIDSSQRKLTKLVMGYVDKFRSFYGESVRRGGCFMLQLGCSALLSGNSEVCGSSFSNGYTPGFKI</sequence>
<evidence type="ECO:0000259" key="3">
    <source>
        <dbReference type="PROSITE" id="PS50103"/>
    </source>
</evidence>
<name>A0A9D5GXW9_PEA</name>
<feature type="compositionally biased region" description="Pro residues" evidence="2">
    <location>
        <begin position="16"/>
        <end position="58"/>
    </location>
</feature>
<feature type="compositionally biased region" description="Basic residues" evidence="2">
    <location>
        <begin position="667"/>
        <end position="681"/>
    </location>
</feature>
<protein>
    <recommendedName>
        <fullName evidence="3">C3H1-type domain-containing protein</fullName>
    </recommendedName>
</protein>
<dbReference type="EMBL" id="JAMSHJ010000001">
    <property type="protein sequence ID" value="KAI5445351.1"/>
    <property type="molecule type" value="Genomic_DNA"/>
</dbReference>
<evidence type="ECO:0000256" key="1">
    <source>
        <dbReference type="PROSITE-ProRule" id="PRU00723"/>
    </source>
</evidence>
<dbReference type="GO" id="GO:0008270">
    <property type="term" value="F:zinc ion binding"/>
    <property type="evidence" value="ECO:0007669"/>
    <property type="project" value="UniProtKB-KW"/>
</dbReference>
<feature type="compositionally biased region" description="Polar residues" evidence="2">
    <location>
        <begin position="988"/>
        <end position="1000"/>
    </location>
</feature>
<feature type="region of interest" description="Disordered" evidence="2">
    <location>
        <begin position="378"/>
        <end position="400"/>
    </location>
</feature>
<feature type="compositionally biased region" description="Polar residues" evidence="2">
    <location>
        <begin position="1"/>
        <end position="12"/>
    </location>
</feature>
<feature type="zinc finger region" description="C3H1-type" evidence="1">
    <location>
        <begin position="714"/>
        <end position="741"/>
    </location>
</feature>
<feature type="region of interest" description="Disordered" evidence="2">
    <location>
        <begin position="1"/>
        <end position="269"/>
    </location>
</feature>
<feature type="domain" description="C3H1-type" evidence="3">
    <location>
        <begin position="714"/>
        <end position="741"/>
    </location>
</feature>
<feature type="compositionally biased region" description="Acidic residues" evidence="2">
    <location>
        <begin position="310"/>
        <end position="319"/>
    </location>
</feature>
<feature type="compositionally biased region" description="Basic and acidic residues" evidence="2">
    <location>
        <begin position="433"/>
        <end position="456"/>
    </location>
</feature>
<feature type="region of interest" description="Disordered" evidence="2">
    <location>
        <begin position="1449"/>
        <end position="1474"/>
    </location>
</feature>
<feature type="region of interest" description="Disordered" evidence="2">
    <location>
        <begin position="290"/>
        <end position="340"/>
    </location>
</feature>
<feature type="region of interest" description="Disordered" evidence="2">
    <location>
        <begin position="433"/>
        <end position="458"/>
    </location>
</feature>
<feature type="region of interest" description="Disordered" evidence="2">
    <location>
        <begin position="1176"/>
        <end position="1231"/>
    </location>
</feature>
<feature type="region of interest" description="Disordered" evidence="2">
    <location>
        <begin position="586"/>
        <end position="710"/>
    </location>
</feature>
<feature type="compositionally biased region" description="Polar residues" evidence="2">
    <location>
        <begin position="220"/>
        <end position="232"/>
    </location>
</feature>
<feature type="compositionally biased region" description="Basic and acidic residues" evidence="2">
    <location>
        <begin position="1402"/>
        <end position="1412"/>
    </location>
</feature>
<feature type="compositionally biased region" description="Polar residues" evidence="2">
    <location>
        <begin position="257"/>
        <end position="268"/>
    </location>
</feature>
<gene>
    <name evidence="4" type="ORF">KIW84_013545</name>
</gene>
<feature type="region of interest" description="Disordered" evidence="2">
    <location>
        <begin position="739"/>
        <end position="778"/>
    </location>
</feature>
<reference evidence="4 5" key="1">
    <citation type="journal article" date="2022" name="Nat. Genet.">
        <title>Improved pea reference genome and pan-genome highlight genomic features and evolutionary characteristics.</title>
        <authorList>
            <person name="Yang T."/>
            <person name="Liu R."/>
            <person name="Luo Y."/>
            <person name="Hu S."/>
            <person name="Wang D."/>
            <person name="Wang C."/>
            <person name="Pandey M.K."/>
            <person name="Ge S."/>
            <person name="Xu Q."/>
            <person name="Li N."/>
            <person name="Li G."/>
            <person name="Huang Y."/>
            <person name="Saxena R.K."/>
            <person name="Ji Y."/>
            <person name="Li M."/>
            <person name="Yan X."/>
            <person name="He Y."/>
            <person name="Liu Y."/>
            <person name="Wang X."/>
            <person name="Xiang C."/>
            <person name="Varshney R.K."/>
            <person name="Ding H."/>
            <person name="Gao S."/>
            <person name="Zong X."/>
        </authorList>
    </citation>
    <scope>NUCLEOTIDE SEQUENCE [LARGE SCALE GENOMIC DNA]</scope>
    <source>
        <strain evidence="4 5">cv. Zhongwan 6</strain>
    </source>
</reference>
<organism evidence="4 5">
    <name type="scientific">Pisum sativum</name>
    <name type="common">Garden pea</name>
    <name type="synonym">Lathyrus oleraceus</name>
    <dbReference type="NCBI Taxonomy" id="3888"/>
    <lineage>
        <taxon>Eukaryota</taxon>
        <taxon>Viridiplantae</taxon>
        <taxon>Streptophyta</taxon>
        <taxon>Embryophyta</taxon>
        <taxon>Tracheophyta</taxon>
        <taxon>Spermatophyta</taxon>
        <taxon>Magnoliopsida</taxon>
        <taxon>eudicotyledons</taxon>
        <taxon>Gunneridae</taxon>
        <taxon>Pentapetalae</taxon>
        <taxon>rosids</taxon>
        <taxon>fabids</taxon>
        <taxon>Fabales</taxon>
        <taxon>Fabaceae</taxon>
        <taxon>Papilionoideae</taxon>
        <taxon>50 kb inversion clade</taxon>
        <taxon>NPAAA clade</taxon>
        <taxon>Hologalegina</taxon>
        <taxon>IRL clade</taxon>
        <taxon>Fabeae</taxon>
        <taxon>Lathyrus</taxon>
    </lineage>
</organism>
<feature type="region of interest" description="Disordered" evidence="2">
    <location>
        <begin position="1385"/>
        <end position="1425"/>
    </location>
</feature>
<dbReference type="PANTHER" id="PTHR36886:SF7">
    <property type="entry name" value="EXPRESSED PROTEIN"/>
    <property type="match status" value="1"/>
</dbReference>
<feature type="compositionally biased region" description="Pro residues" evidence="2">
    <location>
        <begin position="156"/>
        <end position="166"/>
    </location>
</feature>
<feature type="compositionally biased region" description="Basic residues" evidence="2">
    <location>
        <begin position="643"/>
        <end position="660"/>
    </location>
</feature>
<feature type="compositionally biased region" description="Basic and acidic residues" evidence="2">
    <location>
        <begin position="753"/>
        <end position="772"/>
    </location>
</feature>
<feature type="compositionally biased region" description="Pro residues" evidence="2">
    <location>
        <begin position="132"/>
        <end position="144"/>
    </location>
</feature>
<feature type="region of interest" description="Disordered" evidence="2">
    <location>
        <begin position="1323"/>
        <end position="1367"/>
    </location>
</feature>
<feature type="compositionally biased region" description="Pro residues" evidence="2">
    <location>
        <begin position="187"/>
        <end position="212"/>
    </location>
</feature>
<keyword evidence="1" id="KW-0863">Zinc-finger</keyword>
<feature type="compositionally biased region" description="Polar residues" evidence="2">
    <location>
        <begin position="1007"/>
        <end position="1026"/>
    </location>
</feature>
<evidence type="ECO:0000313" key="4">
    <source>
        <dbReference type="EMBL" id="KAI5445351.1"/>
    </source>
</evidence>
<dbReference type="InterPro" id="IPR000571">
    <property type="entry name" value="Znf_CCCH"/>
</dbReference>
<keyword evidence="1" id="KW-0479">Metal-binding</keyword>
<accession>A0A9D5GXW9</accession>